<organism evidence="1 2">
    <name type="scientific">Porites evermanni</name>
    <dbReference type="NCBI Taxonomy" id="104178"/>
    <lineage>
        <taxon>Eukaryota</taxon>
        <taxon>Metazoa</taxon>
        <taxon>Cnidaria</taxon>
        <taxon>Anthozoa</taxon>
        <taxon>Hexacorallia</taxon>
        <taxon>Scleractinia</taxon>
        <taxon>Fungiina</taxon>
        <taxon>Poritidae</taxon>
        <taxon>Porites</taxon>
    </lineage>
</organism>
<protein>
    <submittedName>
        <fullName evidence="1">Uncharacterized protein</fullName>
    </submittedName>
</protein>
<sequence length="289" mass="33465">MWSLPADVNTLEKGKFISSPFCSYSSRYHRKNELNNYLLSVEVEGKVSVLMGLASASAKYRHKEESSIKREVFSLSLSVYARKGYLVPEAHTKISDQGVDFDVEAMEIGMEDILIVTSEHEREDKKTENTVEFKVRVVFFSISAKLEHIHKSSEVKGFVRIDHYSSQTGKWKNWEYDADSFNQAMAKVKDLEKNMYNIPNIVNRDPYTKLFALRIVVTPNVGDTFKVVVCLELEKMLNELQVMSVSSLKYRIDFQVDKIKRSLKDLKDTAMEKYFLKRLEEIRQSKSRA</sequence>
<reference evidence="1 2" key="1">
    <citation type="submission" date="2022-05" db="EMBL/GenBank/DDBJ databases">
        <authorList>
            <consortium name="Genoscope - CEA"/>
            <person name="William W."/>
        </authorList>
    </citation>
    <scope>NUCLEOTIDE SEQUENCE [LARGE SCALE GENOMIC DNA]</scope>
</reference>
<dbReference type="EMBL" id="CALNXI010000558">
    <property type="protein sequence ID" value="CAH3029227.1"/>
    <property type="molecule type" value="Genomic_DNA"/>
</dbReference>
<accession>A0ABN8MKA1</accession>
<gene>
    <name evidence="1" type="ORF">PEVE_00035745</name>
</gene>
<keyword evidence="2" id="KW-1185">Reference proteome</keyword>
<comment type="caution">
    <text evidence="1">The sequence shown here is derived from an EMBL/GenBank/DDBJ whole genome shotgun (WGS) entry which is preliminary data.</text>
</comment>
<dbReference type="Proteomes" id="UP001159427">
    <property type="component" value="Unassembled WGS sequence"/>
</dbReference>
<evidence type="ECO:0000313" key="1">
    <source>
        <dbReference type="EMBL" id="CAH3029227.1"/>
    </source>
</evidence>
<name>A0ABN8MKA1_9CNID</name>
<evidence type="ECO:0000313" key="2">
    <source>
        <dbReference type="Proteomes" id="UP001159427"/>
    </source>
</evidence>
<proteinExistence type="predicted"/>